<reference evidence="2" key="2">
    <citation type="journal article" date="2021" name="PeerJ">
        <title>Extensive microbial diversity within the chicken gut microbiome revealed by metagenomics and culture.</title>
        <authorList>
            <person name="Gilroy R."/>
            <person name="Ravi A."/>
            <person name="Getino M."/>
            <person name="Pursley I."/>
            <person name="Horton D.L."/>
            <person name="Alikhan N.F."/>
            <person name="Baker D."/>
            <person name="Gharbi K."/>
            <person name="Hall N."/>
            <person name="Watson M."/>
            <person name="Adriaenssens E.M."/>
            <person name="Foster-Nyarko E."/>
            <person name="Jarju S."/>
            <person name="Secka A."/>
            <person name="Antonio M."/>
            <person name="Oren A."/>
            <person name="Chaudhuri R.R."/>
            <person name="La Ragione R."/>
            <person name="Hildebrand F."/>
            <person name="Pallen M.J."/>
        </authorList>
    </citation>
    <scope>NUCLEOTIDE SEQUENCE</scope>
    <source>
        <strain evidence="2">CHK193-30670</strain>
    </source>
</reference>
<sequence length="33" mass="4197">MYKSYKFRMYLSHEQSTQINKTFGCTRFIYNYF</sequence>
<evidence type="ECO:0000313" key="3">
    <source>
        <dbReference type="Proteomes" id="UP000824074"/>
    </source>
</evidence>
<dbReference type="AlphaFoldDB" id="A0A9D1LI93"/>
<proteinExistence type="predicted"/>
<reference evidence="2" key="1">
    <citation type="submission" date="2020-10" db="EMBL/GenBank/DDBJ databases">
        <authorList>
            <person name="Gilroy R."/>
        </authorList>
    </citation>
    <scope>NUCLEOTIDE SEQUENCE</scope>
    <source>
        <strain evidence="2">CHK193-30670</strain>
    </source>
</reference>
<gene>
    <name evidence="2" type="ORF">IAB68_00385</name>
</gene>
<dbReference type="InterPro" id="IPR021027">
    <property type="entry name" value="Transposase_put_HTH"/>
</dbReference>
<dbReference type="EMBL" id="DVMT01000004">
    <property type="protein sequence ID" value="HIU39746.1"/>
    <property type="molecule type" value="Genomic_DNA"/>
</dbReference>
<name>A0A9D1LI93_9FIRM</name>
<accession>A0A9D1LI93</accession>
<organism evidence="2 3">
    <name type="scientific">Candidatus Aphodocola excrementigallinarum</name>
    <dbReference type="NCBI Taxonomy" id="2840670"/>
    <lineage>
        <taxon>Bacteria</taxon>
        <taxon>Bacillati</taxon>
        <taxon>Bacillota</taxon>
        <taxon>Bacilli</taxon>
        <taxon>Candidatus Aphodocola</taxon>
    </lineage>
</organism>
<evidence type="ECO:0000259" key="1">
    <source>
        <dbReference type="Pfam" id="PF12323"/>
    </source>
</evidence>
<feature type="domain" description="Transposase putative helix-turn-helix" evidence="1">
    <location>
        <begin position="1"/>
        <end position="33"/>
    </location>
</feature>
<comment type="caution">
    <text evidence="2">The sequence shown here is derived from an EMBL/GenBank/DDBJ whole genome shotgun (WGS) entry which is preliminary data.</text>
</comment>
<evidence type="ECO:0000313" key="2">
    <source>
        <dbReference type="EMBL" id="HIU39746.1"/>
    </source>
</evidence>
<dbReference type="Proteomes" id="UP000824074">
    <property type="component" value="Unassembled WGS sequence"/>
</dbReference>
<dbReference type="Pfam" id="PF12323">
    <property type="entry name" value="HTH_OrfB_IS605"/>
    <property type="match status" value="1"/>
</dbReference>
<protein>
    <submittedName>
        <fullName evidence="2">Helix-turn-helix domain-containing protein</fullName>
    </submittedName>
</protein>
<feature type="non-terminal residue" evidence="2">
    <location>
        <position position="33"/>
    </location>
</feature>